<keyword evidence="3" id="KW-1185">Reference proteome</keyword>
<feature type="chain" id="PRO_5043708322" description="Maturase K" evidence="1">
    <location>
        <begin position="24"/>
        <end position="90"/>
    </location>
</feature>
<keyword evidence="1" id="KW-0732">Signal</keyword>
<evidence type="ECO:0000256" key="1">
    <source>
        <dbReference type="SAM" id="SignalP"/>
    </source>
</evidence>
<evidence type="ECO:0000313" key="2">
    <source>
        <dbReference type="EMBL" id="GIZ04264.1"/>
    </source>
</evidence>
<name>A0AAV4YBG0_CAEEX</name>
<comment type="caution">
    <text evidence="2">The sequence shown here is derived from an EMBL/GenBank/DDBJ whole genome shotgun (WGS) entry which is preliminary data.</text>
</comment>
<feature type="signal peptide" evidence="1">
    <location>
        <begin position="1"/>
        <end position="23"/>
    </location>
</feature>
<dbReference type="EMBL" id="BPLR01019059">
    <property type="protein sequence ID" value="GIZ04264.1"/>
    <property type="molecule type" value="Genomic_DNA"/>
</dbReference>
<dbReference type="AlphaFoldDB" id="A0AAV4YBG0"/>
<evidence type="ECO:0000313" key="3">
    <source>
        <dbReference type="Proteomes" id="UP001054945"/>
    </source>
</evidence>
<evidence type="ECO:0008006" key="4">
    <source>
        <dbReference type="Google" id="ProtNLM"/>
    </source>
</evidence>
<accession>A0AAV4YBG0</accession>
<sequence>MGHQSHFQLSQIIIFFTLSRVNSQIYPPSLLRSEIPMSLQNTPFGDVLLPELLRKVLYVLKEFVNSFNFFGRIENLYSKLQRCSNHGDKL</sequence>
<organism evidence="2 3">
    <name type="scientific">Caerostris extrusa</name>
    <name type="common">Bark spider</name>
    <name type="synonym">Caerostris bankana</name>
    <dbReference type="NCBI Taxonomy" id="172846"/>
    <lineage>
        <taxon>Eukaryota</taxon>
        <taxon>Metazoa</taxon>
        <taxon>Ecdysozoa</taxon>
        <taxon>Arthropoda</taxon>
        <taxon>Chelicerata</taxon>
        <taxon>Arachnida</taxon>
        <taxon>Araneae</taxon>
        <taxon>Araneomorphae</taxon>
        <taxon>Entelegynae</taxon>
        <taxon>Araneoidea</taxon>
        <taxon>Araneidae</taxon>
        <taxon>Caerostris</taxon>
    </lineage>
</organism>
<proteinExistence type="predicted"/>
<protein>
    <recommendedName>
        <fullName evidence="4">Maturase K</fullName>
    </recommendedName>
</protein>
<reference evidence="2 3" key="1">
    <citation type="submission" date="2021-06" db="EMBL/GenBank/DDBJ databases">
        <title>Caerostris extrusa draft genome.</title>
        <authorList>
            <person name="Kono N."/>
            <person name="Arakawa K."/>
        </authorList>
    </citation>
    <scope>NUCLEOTIDE SEQUENCE [LARGE SCALE GENOMIC DNA]</scope>
</reference>
<dbReference type="Proteomes" id="UP001054945">
    <property type="component" value="Unassembled WGS sequence"/>
</dbReference>
<gene>
    <name evidence="2" type="ORF">CEXT_271091</name>
</gene>